<evidence type="ECO:0000313" key="1">
    <source>
        <dbReference type="EMBL" id="MPL85890.1"/>
    </source>
</evidence>
<proteinExistence type="predicted"/>
<dbReference type="AlphaFoldDB" id="A0A644V3I7"/>
<gene>
    <name evidence="1" type="ORF">SDC9_31865</name>
</gene>
<evidence type="ECO:0008006" key="2">
    <source>
        <dbReference type="Google" id="ProtNLM"/>
    </source>
</evidence>
<name>A0A644V3I7_9ZZZZ</name>
<protein>
    <recommendedName>
        <fullName evidence="2">Protein NO VEIN C-terminal domain-containing protein</fullName>
    </recommendedName>
</protein>
<comment type="caution">
    <text evidence="1">The sequence shown here is derived from an EMBL/GenBank/DDBJ whole genome shotgun (WGS) entry which is preliminary data.</text>
</comment>
<sequence length="103" mass="11921">MPDFVVQSAQTGDLFYMEVKFRANGCFGFEDKYKDFPYKNAWFVIVSPEKIQCMHYKRLAAGFTITAGTNYSLGRVRSFHLSKESIAEYEGYARQVFTGFRGR</sequence>
<accession>A0A644V3I7</accession>
<dbReference type="EMBL" id="VSSQ01000213">
    <property type="protein sequence ID" value="MPL85890.1"/>
    <property type="molecule type" value="Genomic_DNA"/>
</dbReference>
<organism evidence="1">
    <name type="scientific">bioreactor metagenome</name>
    <dbReference type="NCBI Taxonomy" id="1076179"/>
    <lineage>
        <taxon>unclassified sequences</taxon>
        <taxon>metagenomes</taxon>
        <taxon>ecological metagenomes</taxon>
    </lineage>
</organism>
<reference evidence="1" key="1">
    <citation type="submission" date="2019-08" db="EMBL/GenBank/DDBJ databases">
        <authorList>
            <person name="Kucharzyk K."/>
            <person name="Murdoch R.W."/>
            <person name="Higgins S."/>
            <person name="Loffler F."/>
        </authorList>
    </citation>
    <scope>NUCLEOTIDE SEQUENCE</scope>
</reference>